<evidence type="ECO:0000313" key="3">
    <source>
        <dbReference type="Proteomes" id="UP000714380"/>
    </source>
</evidence>
<reference evidence="2 3" key="1">
    <citation type="submission" date="2020-12" db="EMBL/GenBank/DDBJ databases">
        <title>Novel Thalassolituus-related marine hydrocarbonoclastic bacteria mediated algae-derived hydrocarbons mineralization in twilight zone of the northern South China Sea.</title>
        <authorList>
            <person name="Dong C."/>
        </authorList>
    </citation>
    <scope>NUCLEOTIDE SEQUENCE [LARGE SCALE GENOMIC DNA]</scope>
    <source>
        <strain evidence="2 3">IMCC1826</strain>
    </source>
</reference>
<keyword evidence="1" id="KW-0812">Transmembrane</keyword>
<keyword evidence="3" id="KW-1185">Reference proteome</keyword>
<dbReference type="RefSeq" id="WP_225671947.1">
    <property type="nucleotide sequence ID" value="NZ_JAEDAH010000016.1"/>
</dbReference>
<name>A0ABS7ZM58_9GAMM</name>
<evidence type="ECO:0000313" key="2">
    <source>
        <dbReference type="EMBL" id="MCA6062694.1"/>
    </source>
</evidence>
<gene>
    <name evidence="2" type="ORF">I9W95_03640</name>
</gene>
<keyword evidence="1" id="KW-0472">Membrane</keyword>
<accession>A0ABS7ZM58</accession>
<dbReference type="Proteomes" id="UP000714380">
    <property type="component" value="Unassembled WGS sequence"/>
</dbReference>
<evidence type="ECO:0000256" key="1">
    <source>
        <dbReference type="SAM" id="Phobius"/>
    </source>
</evidence>
<protein>
    <submittedName>
        <fullName evidence="2">Uncharacterized protein</fullName>
    </submittedName>
</protein>
<keyword evidence="1" id="KW-1133">Transmembrane helix</keyword>
<feature type="transmembrane region" description="Helical" evidence="1">
    <location>
        <begin position="45"/>
        <end position="67"/>
    </location>
</feature>
<feature type="transmembrane region" description="Helical" evidence="1">
    <location>
        <begin position="7"/>
        <end position="33"/>
    </location>
</feature>
<feature type="transmembrane region" description="Helical" evidence="1">
    <location>
        <begin position="79"/>
        <end position="112"/>
    </location>
</feature>
<comment type="caution">
    <text evidence="2">The sequence shown here is derived from an EMBL/GenBank/DDBJ whole genome shotgun (WGS) entry which is preliminary data.</text>
</comment>
<sequence>MKKRKSIFTISTILSSLGLIMSGGLALEIFHYVISGEYKFGKLGYSLLVLVVIPLAWFFYFDIAFKWVENKPVPLKVKVFGSICGIAAVILTAGFGVLLCFPAILLMLYIFVSGEEVNT</sequence>
<dbReference type="EMBL" id="JAEDAH010000016">
    <property type="protein sequence ID" value="MCA6062694.1"/>
    <property type="molecule type" value="Genomic_DNA"/>
</dbReference>
<organism evidence="2 3">
    <name type="scientific">Thalassolituus marinus</name>
    <dbReference type="NCBI Taxonomy" id="671053"/>
    <lineage>
        <taxon>Bacteria</taxon>
        <taxon>Pseudomonadati</taxon>
        <taxon>Pseudomonadota</taxon>
        <taxon>Gammaproteobacteria</taxon>
        <taxon>Oceanospirillales</taxon>
        <taxon>Oceanospirillaceae</taxon>
        <taxon>Thalassolituus</taxon>
    </lineage>
</organism>
<proteinExistence type="predicted"/>